<sequence>HPESGTELFGKEGEQWLSDKAKAQYQFDDWAKDSETLPYWKSWNSFFTRQFKDRATQRPIAGPESNQTVISPNDGSVFRWQDNVLETDVFWFKDMRYSISDILSSSYKEQQALIDQYDLVNMFKGGTVFQTYLNPYNFHRWWVPVNGEVLFDPIVIPGDYFNKVVIPDFAGMGEVSTISFDEAMKQGASVQKGEEMGAFNYGGSSFVMIYQKMPNKKLVFIDAEGNLIPKEPILPEGSASVGGITINIGAQI</sequence>
<keyword evidence="2" id="KW-0456">Lyase</keyword>
<evidence type="ECO:0000313" key="3">
    <source>
        <dbReference type="Proteomes" id="UP000695000"/>
    </source>
</evidence>
<feature type="non-terminal residue" evidence="4">
    <location>
        <position position="1"/>
    </location>
</feature>
<accession>A0ABM1MJC0</accession>
<name>A0ABM1MJC0_NICVS</name>
<protein>
    <submittedName>
        <fullName evidence="4">Phosphatidylserine decarboxylase proenzyme 2-like</fullName>
    </submittedName>
</protein>
<dbReference type="RefSeq" id="XP_017774670.1">
    <property type="nucleotide sequence ID" value="XM_017919181.1"/>
</dbReference>
<gene>
    <name evidence="4" type="primary">LOC108561311</name>
</gene>
<feature type="non-terminal residue" evidence="4">
    <location>
        <position position="252"/>
    </location>
</feature>
<dbReference type="Proteomes" id="UP000695000">
    <property type="component" value="Unplaced"/>
</dbReference>
<evidence type="ECO:0000256" key="1">
    <source>
        <dbReference type="ARBA" id="ARBA00022793"/>
    </source>
</evidence>
<dbReference type="InterPro" id="IPR003817">
    <property type="entry name" value="PS_Dcarbxylase"/>
</dbReference>
<evidence type="ECO:0000256" key="2">
    <source>
        <dbReference type="ARBA" id="ARBA00023239"/>
    </source>
</evidence>
<organism evidence="3 4">
    <name type="scientific">Nicrophorus vespilloides</name>
    <name type="common">Boreal carrion beetle</name>
    <dbReference type="NCBI Taxonomy" id="110193"/>
    <lineage>
        <taxon>Eukaryota</taxon>
        <taxon>Metazoa</taxon>
        <taxon>Ecdysozoa</taxon>
        <taxon>Arthropoda</taxon>
        <taxon>Hexapoda</taxon>
        <taxon>Insecta</taxon>
        <taxon>Pterygota</taxon>
        <taxon>Neoptera</taxon>
        <taxon>Endopterygota</taxon>
        <taxon>Coleoptera</taxon>
        <taxon>Polyphaga</taxon>
        <taxon>Staphyliniformia</taxon>
        <taxon>Silphidae</taxon>
        <taxon>Nicrophorinae</taxon>
        <taxon>Nicrophorus</taxon>
    </lineage>
</organism>
<evidence type="ECO:0000313" key="4">
    <source>
        <dbReference type="RefSeq" id="XP_017774670.1"/>
    </source>
</evidence>
<dbReference type="Pfam" id="PF02666">
    <property type="entry name" value="PS_Dcarbxylase"/>
    <property type="match status" value="2"/>
</dbReference>
<reference evidence="4" key="1">
    <citation type="submission" date="2025-08" db="UniProtKB">
        <authorList>
            <consortium name="RefSeq"/>
        </authorList>
    </citation>
    <scope>IDENTIFICATION</scope>
    <source>
        <tissue evidence="4">Whole Larva</tissue>
    </source>
</reference>
<keyword evidence="1" id="KW-0210">Decarboxylase</keyword>
<keyword evidence="3" id="KW-1185">Reference proteome</keyword>
<dbReference type="PANTHER" id="PTHR10067:SF9">
    <property type="entry name" value="PHOSPHATIDYLSERINE DECARBOXYLASE FAMILY PROTEIN (AFU_ORTHOLOGUE AFUA_7G01730)"/>
    <property type="match status" value="1"/>
</dbReference>
<proteinExistence type="predicted"/>
<dbReference type="PANTHER" id="PTHR10067">
    <property type="entry name" value="PHOSPHATIDYLSERINE DECARBOXYLASE"/>
    <property type="match status" value="1"/>
</dbReference>
<dbReference type="GeneID" id="108561311"/>